<dbReference type="GO" id="GO:0005634">
    <property type="term" value="C:nucleus"/>
    <property type="evidence" value="ECO:0007669"/>
    <property type="project" value="UniProtKB-SubCell"/>
</dbReference>
<evidence type="ECO:0000313" key="10">
    <source>
        <dbReference type="EnsemblMetazoa" id="XP_030835535"/>
    </source>
</evidence>
<evidence type="ECO:0000256" key="3">
    <source>
        <dbReference type="ARBA" id="ARBA00022724"/>
    </source>
</evidence>
<evidence type="ECO:0000256" key="1">
    <source>
        <dbReference type="ARBA" id="ARBA00004123"/>
    </source>
</evidence>
<comment type="subcellular location">
    <subcellularLocation>
        <location evidence="1">Nucleus</location>
    </subcellularLocation>
</comment>
<dbReference type="GO" id="GO:0000981">
    <property type="term" value="F:DNA-binding transcription factor activity, RNA polymerase II-specific"/>
    <property type="evidence" value="ECO:0000318"/>
    <property type="project" value="GO_Central"/>
</dbReference>
<dbReference type="PANTHER" id="PTHR45636:SF41">
    <property type="entry name" value="PAIRED BOX PROTEIN PAX-6-RELATED"/>
    <property type="match status" value="1"/>
</dbReference>
<evidence type="ECO:0000313" key="11">
    <source>
        <dbReference type="Proteomes" id="UP000007110"/>
    </source>
</evidence>
<keyword evidence="11" id="KW-1185">Reference proteome</keyword>
<feature type="compositionally biased region" description="Polar residues" evidence="8">
    <location>
        <begin position="479"/>
        <end position="499"/>
    </location>
</feature>
<feature type="compositionally biased region" description="Polar residues" evidence="8">
    <location>
        <begin position="194"/>
        <end position="203"/>
    </location>
</feature>
<evidence type="ECO:0000256" key="2">
    <source>
        <dbReference type="ARBA" id="ARBA00022473"/>
    </source>
</evidence>
<dbReference type="InterPro" id="IPR043565">
    <property type="entry name" value="PAX_fam"/>
</dbReference>
<dbReference type="InterPro" id="IPR001523">
    <property type="entry name" value="Paired_dom"/>
</dbReference>
<dbReference type="FunFam" id="1.10.10.10:FF:000013">
    <property type="entry name" value="Paired box 8 isoform 1"/>
    <property type="match status" value="1"/>
</dbReference>
<dbReference type="PANTHER" id="PTHR45636">
    <property type="entry name" value="PAIRED BOX PROTEIN PAX-6-RELATED-RELATED"/>
    <property type="match status" value="1"/>
</dbReference>
<protein>
    <recommendedName>
        <fullName evidence="9">Paired domain-containing protein</fullName>
    </recommendedName>
</protein>
<dbReference type="KEGG" id="spu:115918459"/>
<proteinExistence type="predicted"/>
<evidence type="ECO:0000256" key="8">
    <source>
        <dbReference type="SAM" id="MobiDB-lite"/>
    </source>
</evidence>
<dbReference type="InterPro" id="IPR043182">
    <property type="entry name" value="PAIRED_DNA-bd_dom"/>
</dbReference>
<keyword evidence="5" id="KW-0238">DNA-binding</keyword>
<evidence type="ECO:0000256" key="4">
    <source>
        <dbReference type="ARBA" id="ARBA00023015"/>
    </source>
</evidence>
<dbReference type="SMART" id="SM00351">
    <property type="entry name" value="PAX"/>
    <property type="match status" value="1"/>
</dbReference>
<keyword evidence="7" id="KW-0539">Nucleus</keyword>
<feature type="compositionally biased region" description="Low complexity" evidence="8">
    <location>
        <begin position="435"/>
        <end position="458"/>
    </location>
</feature>
<organism evidence="10 11">
    <name type="scientific">Strongylocentrotus purpuratus</name>
    <name type="common">Purple sea urchin</name>
    <dbReference type="NCBI Taxonomy" id="7668"/>
    <lineage>
        <taxon>Eukaryota</taxon>
        <taxon>Metazoa</taxon>
        <taxon>Echinodermata</taxon>
        <taxon>Eleutherozoa</taxon>
        <taxon>Echinozoa</taxon>
        <taxon>Echinoidea</taxon>
        <taxon>Euechinoidea</taxon>
        <taxon>Echinacea</taxon>
        <taxon>Camarodonta</taxon>
        <taxon>Echinidea</taxon>
        <taxon>Strongylocentrotidae</taxon>
        <taxon>Strongylocentrotus</taxon>
    </lineage>
</organism>
<feature type="region of interest" description="Disordered" evidence="8">
    <location>
        <begin position="541"/>
        <end position="565"/>
    </location>
</feature>
<dbReference type="SUPFAM" id="SSF46689">
    <property type="entry name" value="Homeodomain-like"/>
    <property type="match status" value="1"/>
</dbReference>
<dbReference type="GeneID" id="115918459"/>
<dbReference type="GO" id="GO:0007423">
    <property type="term" value="P:sensory organ development"/>
    <property type="evidence" value="ECO:0000318"/>
    <property type="project" value="GO_Central"/>
</dbReference>
<dbReference type="AlphaFoldDB" id="A0A7M7SW42"/>
<feature type="region of interest" description="Disordered" evidence="8">
    <location>
        <begin position="190"/>
        <end position="212"/>
    </location>
</feature>
<dbReference type="PROSITE" id="PS51057">
    <property type="entry name" value="PAIRED_2"/>
    <property type="match status" value="1"/>
</dbReference>
<keyword evidence="4" id="KW-0805">Transcription regulation</keyword>
<feature type="compositionally biased region" description="Polar residues" evidence="8">
    <location>
        <begin position="418"/>
        <end position="434"/>
    </location>
</feature>
<dbReference type="RefSeq" id="XP_030835522.1">
    <property type="nucleotide sequence ID" value="XM_030979662.1"/>
</dbReference>
<dbReference type="OMA" id="CDALGGM"/>
<feature type="domain" description="Paired" evidence="9">
    <location>
        <begin position="55"/>
        <end position="181"/>
    </location>
</feature>
<dbReference type="FunFam" id="1.10.10.10:FF:000003">
    <property type="entry name" value="Paired box protein Pax-6"/>
    <property type="match status" value="1"/>
</dbReference>
<dbReference type="PROSITE" id="PS00034">
    <property type="entry name" value="PAIRED_1"/>
    <property type="match status" value="1"/>
</dbReference>
<dbReference type="RefSeq" id="XP_030835535.1">
    <property type="nucleotide sequence ID" value="XM_030979675.1"/>
</dbReference>
<keyword evidence="3" id="KW-0563">Paired box</keyword>
<evidence type="ECO:0000256" key="6">
    <source>
        <dbReference type="ARBA" id="ARBA00023163"/>
    </source>
</evidence>
<dbReference type="Pfam" id="PF00292">
    <property type="entry name" value="PAX"/>
    <property type="match status" value="1"/>
</dbReference>
<dbReference type="FunCoup" id="A0A7M7SW42">
    <property type="interactions" value="805"/>
</dbReference>
<evidence type="ECO:0000259" key="9">
    <source>
        <dbReference type="PROSITE" id="PS51057"/>
    </source>
</evidence>
<dbReference type="PRINTS" id="PR00027">
    <property type="entry name" value="PAIREDBOX"/>
</dbReference>
<dbReference type="OrthoDB" id="3225452at2759"/>
<evidence type="ECO:0000256" key="7">
    <source>
        <dbReference type="ARBA" id="ARBA00023242"/>
    </source>
</evidence>
<evidence type="ECO:0000256" key="5">
    <source>
        <dbReference type="ARBA" id="ARBA00023125"/>
    </source>
</evidence>
<accession>A0A7M7SW42</accession>
<feature type="compositionally biased region" description="Low complexity" evidence="8">
    <location>
        <begin position="501"/>
        <end position="516"/>
    </location>
</feature>
<dbReference type="GO" id="GO:0000978">
    <property type="term" value="F:RNA polymerase II cis-regulatory region sequence-specific DNA binding"/>
    <property type="evidence" value="ECO:0000318"/>
    <property type="project" value="GO_Central"/>
</dbReference>
<sequence length="565" mass="61003">MFGENNLATMAFLPSQAASCQRQTTPPGAPHNPVTMSMVMDFHRRATLSHGACKSHGGVNQLGGVFVNGRPLPDVVRQRIVDLAHSGVRPCDISRQLRVSHGCVSKILGRYYETGSIRPGVIGGSKPKVATPKVVSKIADYKRQNPTMFAWEIRDRLLAEGVCEKDNVPSVSSINRIVRNKLGDKKLDEHQTGCLPTSGSPPSSLIHPGDPERTGSSYSINGILGIPKQEKRIKGELYPDGTPGHHDGQSVLAEEARKMMKTNSGAFSPHQIEAMEKACNPSLYPDVYRKEIAQDARGQVITRKMVGMPISSASEYHASLEAQRHHAVTSGYHQTGQSRDMTPLHGYPASSQGGYSSGSVASIVPPLVLPPGGGSYSHSGREGEYSSQFSQYNHPHAQFSVSGHYNDWQRYTGSQSLLTKQGSPQAHAQMSTHNQASHQQHQQQHQQHQQYLLQAQSHNAHLHPSSQAGLVGDPHNRVVSPQNVTTTTSPAGNSSTPSINHHPGSQPQQHHPQQMRHSPHDLTATTMAASPDTSVVVISTGPAGEPRGTNVLDLRTGVTNGTPVV</sequence>
<keyword evidence="6" id="KW-0804">Transcription</keyword>
<dbReference type="GO" id="GO:0006357">
    <property type="term" value="P:regulation of transcription by RNA polymerase II"/>
    <property type="evidence" value="ECO:0000318"/>
    <property type="project" value="GO_Central"/>
</dbReference>
<dbReference type="InterPro" id="IPR036388">
    <property type="entry name" value="WH-like_DNA-bd_sf"/>
</dbReference>
<dbReference type="CDD" id="cd00131">
    <property type="entry name" value="PAX"/>
    <property type="match status" value="1"/>
</dbReference>
<dbReference type="GeneID" id="576377"/>
<feature type="region of interest" description="Disordered" evidence="8">
    <location>
        <begin position="418"/>
        <end position="519"/>
    </location>
</feature>
<dbReference type="Gene3D" id="1.10.10.10">
    <property type="entry name" value="Winged helix-like DNA-binding domain superfamily/Winged helix DNA-binding domain"/>
    <property type="match status" value="2"/>
</dbReference>
<dbReference type="GO" id="GO:0007420">
    <property type="term" value="P:brain development"/>
    <property type="evidence" value="ECO:0000318"/>
    <property type="project" value="GO_Central"/>
</dbReference>
<dbReference type="InterPro" id="IPR009057">
    <property type="entry name" value="Homeodomain-like_sf"/>
</dbReference>
<dbReference type="EnsemblMetazoa" id="XM_030979662">
    <property type="protein sequence ID" value="XP_030835522"/>
    <property type="gene ID" value="LOC115918459"/>
</dbReference>
<keyword evidence="2" id="KW-0217">Developmental protein</keyword>
<reference evidence="10" key="2">
    <citation type="submission" date="2021-01" db="UniProtKB">
        <authorList>
            <consortium name="EnsemblMetazoa"/>
        </authorList>
    </citation>
    <scope>IDENTIFICATION</scope>
</reference>
<dbReference type="InParanoid" id="A0A7M7SW42"/>
<dbReference type="Proteomes" id="UP000007110">
    <property type="component" value="Unassembled WGS sequence"/>
</dbReference>
<dbReference type="EnsemblMetazoa" id="XM_030979675">
    <property type="protein sequence ID" value="XP_030835535"/>
    <property type="gene ID" value="LOC576377"/>
</dbReference>
<reference evidence="11" key="1">
    <citation type="submission" date="2015-02" db="EMBL/GenBank/DDBJ databases">
        <title>Genome sequencing for Strongylocentrotus purpuratus.</title>
        <authorList>
            <person name="Murali S."/>
            <person name="Liu Y."/>
            <person name="Vee V."/>
            <person name="English A."/>
            <person name="Wang M."/>
            <person name="Skinner E."/>
            <person name="Han Y."/>
            <person name="Muzny D.M."/>
            <person name="Worley K.C."/>
            <person name="Gibbs R.A."/>
        </authorList>
    </citation>
    <scope>NUCLEOTIDE SEQUENCE</scope>
</reference>
<name>A0A7M7SW42_STRPU</name>